<dbReference type="AlphaFoldDB" id="A0A8X6NDJ4"/>
<evidence type="ECO:0000313" key="2">
    <source>
        <dbReference type="Proteomes" id="UP000887013"/>
    </source>
</evidence>
<organism evidence="1 2">
    <name type="scientific">Nephila pilipes</name>
    <name type="common">Giant wood spider</name>
    <name type="synonym">Nephila maculata</name>
    <dbReference type="NCBI Taxonomy" id="299642"/>
    <lineage>
        <taxon>Eukaryota</taxon>
        <taxon>Metazoa</taxon>
        <taxon>Ecdysozoa</taxon>
        <taxon>Arthropoda</taxon>
        <taxon>Chelicerata</taxon>
        <taxon>Arachnida</taxon>
        <taxon>Araneae</taxon>
        <taxon>Araneomorphae</taxon>
        <taxon>Entelegynae</taxon>
        <taxon>Araneoidea</taxon>
        <taxon>Nephilidae</taxon>
        <taxon>Nephila</taxon>
    </lineage>
</organism>
<sequence length="150" mass="16905">MREYKKLTIVQCAAHHIEATPFSALSNISCSMADTCRRLPMLVLISRSNREIWVSLSVLQTLPYDTSVCLETSRALHSSCAETSDMDFIVYSTVWETLDDDEGRPLLDKKPKNLPLKPDSEFGNGRLKFKVPSKGMKSLVTSQNRFSLSM</sequence>
<accession>A0A8X6NDJ4</accession>
<dbReference type="Proteomes" id="UP000887013">
    <property type="component" value="Unassembled WGS sequence"/>
</dbReference>
<keyword evidence="2" id="KW-1185">Reference proteome</keyword>
<dbReference type="EMBL" id="BMAW01008639">
    <property type="protein sequence ID" value="GFT09483.1"/>
    <property type="molecule type" value="Genomic_DNA"/>
</dbReference>
<gene>
    <name evidence="1" type="ORF">NPIL_220301</name>
</gene>
<dbReference type="OrthoDB" id="6433211at2759"/>
<protein>
    <submittedName>
        <fullName evidence="1">Uncharacterized protein</fullName>
    </submittedName>
</protein>
<name>A0A8X6NDJ4_NEPPI</name>
<reference evidence="1" key="1">
    <citation type="submission" date="2020-08" db="EMBL/GenBank/DDBJ databases">
        <title>Multicomponent nature underlies the extraordinary mechanical properties of spider dragline silk.</title>
        <authorList>
            <person name="Kono N."/>
            <person name="Nakamura H."/>
            <person name="Mori M."/>
            <person name="Yoshida Y."/>
            <person name="Ohtoshi R."/>
            <person name="Malay A.D."/>
            <person name="Moran D.A.P."/>
            <person name="Tomita M."/>
            <person name="Numata K."/>
            <person name="Arakawa K."/>
        </authorList>
    </citation>
    <scope>NUCLEOTIDE SEQUENCE</scope>
</reference>
<evidence type="ECO:0000313" key="1">
    <source>
        <dbReference type="EMBL" id="GFT09483.1"/>
    </source>
</evidence>
<proteinExistence type="predicted"/>
<comment type="caution">
    <text evidence="1">The sequence shown here is derived from an EMBL/GenBank/DDBJ whole genome shotgun (WGS) entry which is preliminary data.</text>
</comment>